<keyword evidence="2" id="KW-0378">Hydrolase</keyword>
<dbReference type="EMBL" id="CAJJDN010000079">
    <property type="protein sequence ID" value="CAD8102974.1"/>
    <property type="molecule type" value="Genomic_DNA"/>
</dbReference>
<keyword evidence="4" id="KW-0175">Coiled coil</keyword>
<dbReference type="PANTHER" id="PTHR14950:SF37">
    <property type="entry name" value="ENDORIBONUCLEASE DICER"/>
    <property type="match status" value="1"/>
</dbReference>
<dbReference type="GO" id="GO:0003723">
    <property type="term" value="F:RNA binding"/>
    <property type="evidence" value="ECO:0007669"/>
    <property type="project" value="UniProtKB-UniRule"/>
</dbReference>
<dbReference type="InterPro" id="IPR000999">
    <property type="entry name" value="RNase_III_dom"/>
</dbReference>
<gene>
    <name evidence="6" type="ORF">PSON_ATCC_30995.1.T0790054</name>
</gene>
<protein>
    <recommendedName>
        <fullName evidence="5">Dicer dsRNA-binding fold domain-containing protein</fullName>
    </recommendedName>
</protein>
<keyword evidence="3" id="KW-0694">RNA-binding</keyword>
<accession>A0A8S1PJ15</accession>
<dbReference type="PANTHER" id="PTHR14950">
    <property type="entry name" value="DICER-RELATED"/>
    <property type="match status" value="1"/>
</dbReference>
<keyword evidence="1" id="KW-0677">Repeat</keyword>
<dbReference type="Pfam" id="PF03368">
    <property type="entry name" value="Dicer_dimer"/>
    <property type="match status" value="1"/>
</dbReference>
<dbReference type="Proteomes" id="UP000692954">
    <property type="component" value="Unassembled WGS sequence"/>
</dbReference>
<evidence type="ECO:0000256" key="2">
    <source>
        <dbReference type="ARBA" id="ARBA00022801"/>
    </source>
</evidence>
<reference evidence="6" key="1">
    <citation type="submission" date="2021-01" db="EMBL/GenBank/DDBJ databases">
        <authorList>
            <consortium name="Genoscope - CEA"/>
            <person name="William W."/>
        </authorList>
    </citation>
    <scope>NUCLEOTIDE SEQUENCE</scope>
</reference>
<feature type="coiled-coil region" evidence="4">
    <location>
        <begin position="633"/>
        <end position="664"/>
    </location>
</feature>
<keyword evidence="7" id="KW-1185">Reference proteome</keyword>
<evidence type="ECO:0000259" key="5">
    <source>
        <dbReference type="PROSITE" id="PS51327"/>
    </source>
</evidence>
<evidence type="ECO:0000256" key="3">
    <source>
        <dbReference type="PROSITE-ProRule" id="PRU00657"/>
    </source>
</evidence>
<feature type="domain" description="Dicer dsRNA-binding fold" evidence="5">
    <location>
        <begin position="714"/>
        <end position="811"/>
    </location>
</feature>
<organism evidence="6 7">
    <name type="scientific">Paramecium sonneborni</name>
    <dbReference type="NCBI Taxonomy" id="65129"/>
    <lineage>
        <taxon>Eukaryota</taxon>
        <taxon>Sar</taxon>
        <taxon>Alveolata</taxon>
        <taxon>Ciliophora</taxon>
        <taxon>Intramacronucleata</taxon>
        <taxon>Oligohymenophorea</taxon>
        <taxon>Peniculida</taxon>
        <taxon>Parameciidae</taxon>
        <taxon>Paramecium</taxon>
    </lineage>
</organism>
<evidence type="ECO:0000256" key="1">
    <source>
        <dbReference type="ARBA" id="ARBA00022737"/>
    </source>
</evidence>
<proteinExistence type="predicted"/>
<evidence type="ECO:0000313" key="7">
    <source>
        <dbReference type="Proteomes" id="UP000692954"/>
    </source>
</evidence>
<name>A0A8S1PJ15_9CILI</name>
<dbReference type="InterPro" id="IPR005034">
    <property type="entry name" value="Dicer_dimerisation"/>
</dbReference>
<evidence type="ECO:0000313" key="6">
    <source>
        <dbReference type="EMBL" id="CAD8102974.1"/>
    </source>
</evidence>
<dbReference type="Pfam" id="PF00636">
    <property type="entry name" value="Ribonuclease_3"/>
    <property type="match status" value="1"/>
</dbReference>
<sequence>MQQFSDQTQKFISDQTPIQQSNCYIYQSNKQDHQQFQFLDNIMKLPTQNLFELLIPKTNESQQVQSQNQIKEMVNQMLISISNNEEILGISKQNEEEELFDELAEDLEQREIQYQLFLNALNKNCILYQENYQTQIVLMLIQNQLKNYPNKKVAVLATTIPKADALAKYIKNTLPILVETYIDDDVILAKVQQCSNSLKIIHPNKCTDLWNNLIWQMILQQNNIYVMTAETFLITLRRGYQKFTDFSLIFLDDCQATNFETPYNHLFKEFYFPLKSSNQMPQIVGVFNSQYTNNKFINDESILKELIQLCAYMDARFLNINTEAIKQKIKETTIILTYYKSYLNDYKFQKKLESNIQNKTFDSILFDNLMKNNCLIEINELKIILKTLKTKYQNCFSFKIMIYYFEQILIQKPLNLYLELGQHSFCLILNFIIEKLKKFISTRQPEPFYQELQIALEKSLTQTIQTNNQITPKFEHLQELLQQTYKNSQAQNNRTLIFIKQQYMVYLFLRLMEDKQKFSTQDLKIGIVQKVKNDLDQKNAQNDIQRFLKEIYQDLKQDQFKFSVQELKDQLIQLNDFFNLDQLTTQSTNEDQLNQCQIVISCQIDEKTALNFQKIIFFNSAPHCNYNSLMSQMKNINSQIILMKAEKKEQRQNFQQNFINLQKVEKIINECSLPYREIILQKAIDNLQSKALQNMYYESYTIQSSSALLNTNWSCNLIEYFSQQMNLEKKGKTISKYAVYQLKNVNQKQNDQYIAFLLLPSQVQNFIFYGKQTNGLKEARASVAFQAVLQLFQQGYFDCHLRSQIQIHQGQRIGINQEDPTVVMTQEQLYIQSQYCITVNEKNVSLLSGIIKSNQYYFTFQKSLLLVDQQEINFTMQLCKFQNEKILLLYPKQFKSKLEQCQILLQMLDIHLGDEQIISQEDYQDYYKNYIDSIILEEELIQVEENIFSRMGQELKFELKKDTEQNGLIIINNSKKFTTNFIINQFILVLKASLFKSNIQIQQIIQTNEKEGNGLNTLSNCILSNLNQYFNLINPIVLNIKGYIQESQQFKNTLRQGIKKQNGILKDKLDEIILDSLNLQAYKLENLLLGECYYKFLITIQLLQNYAKLDFKILEQKIKYFTSSTYIRNCLLESYLFLFLHKRDLVDISKRLIGFERMESNLDLLLVQSDILDLDQKQYEIKGLQNTNNFSILDFKQFLYQSLSMIELDDYQQKNGFDWIRTMKLTKILEQQIGSPQELQFLIPNQIQNNEKLKQLKQSYNKFENIIQYKFNSFELLFQAMTDVSFRVLINNEIQKQYMQKFSTRDEFQGQISQEELQEQKNQIDQMNSIEQSSYQNSNLTILGKSLWNYVLMKILSEKNLESLQFVTLSKILKGVSFQSYAAIKLRIHEYLNSNNQKQLQDFVELNQKSKDQSITFHVSSLVYNENSGILRNAFLALIGAIYIDSKFDLLVIIGWIDNLFNQIGVEQLLNIEFIQSRPRYRFYEWYKKKFGNPQNFDLLKIRHQDQKKANQGVQLYIPFDYKEGSIVNIKGDKFYGVGQLHIFAKCKNEAWDRLQELIEN</sequence>
<comment type="caution">
    <text evidence="6">The sequence shown here is derived from an EMBL/GenBank/DDBJ whole genome shotgun (WGS) entry which is preliminary data.</text>
</comment>
<dbReference type="OrthoDB" id="6513042at2759"/>
<dbReference type="PROSITE" id="PS51327">
    <property type="entry name" value="DICER_DSRBF"/>
    <property type="match status" value="1"/>
</dbReference>
<dbReference type="GO" id="GO:0006396">
    <property type="term" value="P:RNA processing"/>
    <property type="evidence" value="ECO:0007669"/>
    <property type="project" value="InterPro"/>
</dbReference>
<dbReference type="GO" id="GO:0004525">
    <property type="term" value="F:ribonuclease III activity"/>
    <property type="evidence" value="ECO:0007669"/>
    <property type="project" value="InterPro"/>
</dbReference>
<evidence type="ECO:0000256" key="4">
    <source>
        <dbReference type="SAM" id="Coils"/>
    </source>
</evidence>